<dbReference type="Gene3D" id="2.40.50.140">
    <property type="entry name" value="Nucleic acid-binding proteins"/>
    <property type="match status" value="1"/>
</dbReference>
<keyword evidence="11 14" id="KW-0234">DNA repair</keyword>
<evidence type="ECO:0000256" key="8">
    <source>
        <dbReference type="ARBA" id="ARBA00022840"/>
    </source>
</evidence>
<evidence type="ECO:0000256" key="7">
    <source>
        <dbReference type="ARBA" id="ARBA00022763"/>
    </source>
</evidence>
<dbReference type="GO" id="GO:0006273">
    <property type="term" value="P:lagging strand elongation"/>
    <property type="evidence" value="ECO:0007669"/>
    <property type="project" value="TreeGrafter"/>
</dbReference>
<evidence type="ECO:0000256" key="11">
    <source>
        <dbReference type="ARBA" id="ARBA00023204"/>
    </source>
</evidence>
<feature type="active site" description="N6-AMP-lysine intermediate" evidence="14">
    <location>
        <position position="252"/>
    </location>
</feature>
<evidence type="ECO:0000256" key="9">
    <source>
        <dbReference type="ARBA" id="ARBA00022842"/>
    </source>
</evidence>
<evidence type="ECO:0000313" key="18">
    <source>
        <dbReference type="EMBL" id="OGZ62820.1"/>
    </source>
</evidence>
<feature type="binding site" evidence="14">
    <location>
        <position position="417"/>
    </location>
    <ligand>
        <name>ATP</name>
        <dbReference type="ChEBI" id="CHEBI:30616"/>
    </ligand>
</feature>
<evidence type="ECO:0000256" key="15">
    <source>
        <dbReference type="RuleBase" id="RU000617"/>
    </source>
</evidence>
<dbReference type="Gene3D" id="1.10.3260.10">
    <property type="entry name" value="DNA ligase, ATP-dependent, N-terminal domain"/>
    <property type="match status" value="1"/>
</dbReference>
<evidence type="ECO:0000256" key="6">
    <source>
        <dbReference type="ARBA" id="ARBA00022741"/>
    </source>
</evidence>
<dbReference type="InterPro" id="IPR012308">
    <property type="entry name" value="DNA_ligase_ATP-dep_N"/>
</dbReference>
<evidence type="ECO:0000256" key="10">
    <source>
        <dbReference type="ARBA" id="ARBA00023172"/>
    </source>
</evidence>
<dbReference type="InterPro" id="IPR012309">
    <property type="entry name" value="DNA_ligase_ATP-dep_C"/>
</dbReference>
<dbReference type="GO" id="GO:0003910">
    <property type="term" value="F:DNA ligase (ATP) activity"/>
    <property type="evidence" value="ECO:0007669"/>
    <property type="project" value="UniProtKB-UniRule"/>
</dbReference>
<keyword evidence="9 14" id="KW-0460">Magnesium</keyword>
<comment type="similarity">
    <text evidence="1 14 16">Belongs to the ATP-dependent DNA ligase family.</text>
</comment>
<evidence type="ECO:0000256" key="1">
    <source>
        <dbReference type="ARBA" id="ARBA00007572"/>
    </source>
</evidence>
<evidence type="ECO:0000256" key="16">
    <source>
        <dbReference type="RuleBase" id="RU004196"/>
    </source>
</evidence>
<keyword evidence="3 14" id="KW-0132">Cell division</keyword>
<dbReference type="GO" id="GO:0006281">
    <property type="term" value="P:DNA repair"/>
    <property type="evidence" value="ECO:0007669"/>
    <property type="project" value="UniProtKB-UniRule"/>
</dbReference>
<keyword evidence="5 14" id="KW-0479">Metal-binding</keyword>
<evidence type="ECO:0000256" key="3">
    <source>
        <dbReference type="ARBA" id="ARBA00022618"/>
    </source>
</evidence>
<feature type="domain" description="ATP-dependent DNA ligase family profile" evidence="17">
    <location>
        <begin position="341"/>
        <end position="463"/>
    </location>
</feature>
<dbReference type="GO" id="GO:0051301">
    <property type="term" value="P:cell division"/>
    <property type="evidence" value="ECO:0007669"/>
    <property type="project" value="UniProtKB-KW"/>
</dbReference>
<feature type="binding site" evidence="14">
    <location>
        <position position="423"/>
    </location>
    <ligand>
        <name>ATP</name>
        <dbReference type="ChEBI" id="CHEBI:30616"/>
    </ligand>
</feature>
<dbReference type="InterPro" id="IPR016059">
    <property type="entry name" value="DNA_ligase_ATP-dep_CS"/>
</dbReference>
<dbReference type="PANTHER" id="PTHR45674:SF4">
    <property type="entry name" value="DNA LIGASE 1"/>
    <property type="match status" value="1"/>
</dbReference>
<dbReference type="Gene3D" id="3.30.470.30">
    <property type="entry name" value="DNA ligase/mRNA capping enzyme"/>
    <property type="match status" value="1"/>
</dbReference>
<dbReference type="InterPro" id="IPR036599">
    <property type="entry name" value="DNA_ligase_N_sf"/>
</dbReference>
<dbReference type="InterPro" id="IPR022865">
    <property type="entry name" value="DNA_ligae_ATP-dep_bac/arc"/>
</dbReference>
<dbReference type="PROSITE" id="PS00697">
    <property type="entry name" value="DNA_LIGASE_A1"/>
    <property type="match status" value="1"/>
</dbReference>
<dbReference type="Pfam" id="PF01068">
    <property type="entry name" value="DNA_ligase_A_M"/>
    <property type="match status" value="1"/>
</dbReference>
<evidence type="ECO:0000256" key="13">
    <source>
        <dbReference type="ARBA" id="ARBA00034003"/>
    </source>
</evidence>
<dbReference type="GO" id="GO:0046872">
    <property type="term" value="F:metal ion binding"/>
    <property type="evidence" value="ECO:0007669"/>
    <property type="project" value="UniProtKB-KW"/>
</dbReference>
<evidence type="ECO:0000256" key="12">
    <source>
        <dbReference type="ARBA" id="ARBA00023306"/>
    </source>
</evidence>
<feature type="binding site" evidence="14">
    <location>
        <position position="273"/>
    </location>
    <ligand>
        <name>ATP</name>
        <dbReference type="ChEBI" id="CHEBI:30616"/>
    </ligand>
</feature>
<dbReference type="EC" id="6.5.1.1" evidence="14"/>
<dbReference type="GO" id="GO:0005524">
    <property type="term" value="F:ATP binding"/>
    <property type="evidence" value="ECO:0007669"/>
    <property type="project" value="UniProtKB-UniRule"/>
</dbReference>
<dbReference type="AlphaFoldDB" id="A0A1G2HKK8"/>
<dbReference type="GO" id="GO:0006310">
    <property type="term" value="P:DNA recombination"/>
    <property type="evidence" value="ECO:0007669"/>
    <property type="project" value="UniProtKB-UniRule"/>
</dbReference>
<protein>
    <recommendedName>
        <fullName evidence="14">Probable DNA ligase</fullName>
        <ecNumber evidence="14">6.5.1.1</ecNumber>
    </recommendedName>
    <alternativeName>
        <fullName evidence="14">Polydeoxyribonucleotide synthase [ATP]</fullName>
    </alternativeName>
</protein>
<gene>
    <name evidence="14" type="primary">lig</name>
    <name evidence="18" type="ORF">A2639_01990</name>
</gene>
<comment type="catalytic activity">
    <reaction evidence="13 14 15">
        <text>ATP + (deoxyribonucleotide)n-3'-hydroxyl + 5'-phospho-(deoxyribonucleotide)m = (deoxyribonucleotide)n+m + AMP + diphosphate.</text>
        <dbReference type="EC" id="6.5.1.1"/>
    </reaction>
</comment>
<feature type="binding site" evidence="14">
    <location>
        <position position="257"/>
    </location>
    <ligand>
        <name>ATP</name>
        <dbReference type="ChEBI" id="CHEBI:30616"/>
    </ligand>
</feature>
<feature type="binding site" evidence="14">
    <location>
        <position position="342"/>
    </location>
    <ligand>
        <name>ATP</name>
        <dbReference type="ChEBI" id="CHEBI:30616"/>
    </ligand>
</feature>
<name>A0A1G2HKK8_9BACT</name>
<comment type="cofactor">
    <cofactor evidence="14">
        <name>Mg(2+)</name>
        <dbReference type="ChEBI" id="CHEBI:18420"/>
    </cofactor>
</comment>
<sequence length="566" mass="64156">MDFQKLVEVYEELEKISSGNLMREILSEFFKKVPKEDLGIVAYLTLGQIASEYESVVLGMAEKSVLKAVAAASGRDLLKVKDIMRKKGDVGLTAEENLKHKQQTLVPLRKLTVQELFDKLHKIAKTNGPGSQDSKTSILVSLLQRTSPLGAKYICRIALGTLRMGVGDMTVLDALAIAFTKDKKNKEILEKAYNLCPDIGLIAETLAKNGLKGLGKIDIQIGRPIKMMLAQRVDEWDNIKKKIPGELAVEGKYDGERVQAHKKNDGSVLLFSRRLDNITEQFPDLVEYLNQNINAKEFIAEAEIIAINEEGKHQPFQVLMQRRRKHDVQQYIKKIPIQAKMFDLLYLNGRSLINSSYQERYELLSKIVNKSKHVTLSDRTVNPKPDQLKDFFKKMLKEGYEGIMIKSLSGEYQAGTRGWNWIKWKKEYAEDLSDTFDLAIVGAFYGKGRRSGVYGALLCAVYNEREDSFETLCKLGTGLTDAVLAELPVKLEKFKVEKKPARVNVKKEMEPDVWFTPAMVVEVLAAEITKSPFHTAELALRFPRFVKFREDKKAEQATTLTEIREI</sequence>
<dbReference type="InterPro" id="IPR012310">
    <property type="entry name" value="DNA_ligase_ATP-dep_cent"/>
</dbReference>
<dbReference type="Pfam" id="PF04679">
    <property type="entry name" value="DNA_ligase_A_C"/>
    <property type="match status" value="1"/>
</dbReference>
<dbReference type="SUPFAM" id="SSF117018">
    <property type="entry name" value="ATP-dependent DNA ligase DNA-binding domain"/>
    <property type="match status" value="1"/>
</dbReference>
<accession>A0A1G2HKK8</accession>
<keyword evidence="4 14" id="KW-0235">DNA replication</keyword>
<keyword evidence="7 14" id="KW-0227">DNA damage</keyword>
<dbReference type="CDD" id="cd07969">
    <property type="entry name" value="OBF_DNA_ligase_I"/>
    <property type="match status" value="1"/>
</dbReference>
<feature type="binding site" evidence="14">
    <location>
        <position position="250"/>
    </location>
    <ligand>
        <name>ATP</name>
        <dbReference type="ChEBI" id="CHEBI:30616"/>
    </ligand>
</feature>
<dbReference type="PROSITE" id="PS50160">
    <property type="entry name" value="DNA_LIGASE_A3"/>
    <property type="match status" value="1"/>
</dbReference>
<dbReference type="GO" id="GO:0071897">
    <property type="term" value="P:DNA biosynthetic process"/>
    <property type="evidence" value="ECO:0007669"/>
    <property type="project" value="InterPro"/>
</dbReference>
<keyword evidence="10 14" id="KW-0233">DNA recombination</keyword>
<keyword evidence="6 14" id="KW-0547">Nucleotide-binding</keyword>
<dbReference type="NCBIfam" id="TIGR00574">
    <property type="entry name" value="dnl1"/>
    <property type="match status" value="1"/>
</dbReference>
<dbReference type="InterPro" id="IPR012340">
    <property type="entry name" value="NA-bd_OB-fold"/>
</dbReference>
<dbReference type="FunFam" id="3.30.470.30:FF:000012">
    <property type="entry name" value="Probable DNA ligase"/>
    <property type="match status" value="1"/>
</dbReference>
<proteinExistence type="inferred from homology"/>
<dbReference type="InterPro" id="IPR000977">
    <property type="entry name" value="DNA_ligase_ATP-dep"/>
</dbReference>
<comment type="function">
    <text evidence="14">DNA ligase that seals nicks in double-stranded DNA during DNA replication, DNA recombination and DNA repair.</text>
</comment>
<dbReference type="CDD" id="cd07901">
    <property type="entry name" value="Adenylation_DNA_ligase_Arch_LigB"/>
    <property type="match status" value="1"/>
</dbReference>
<dbReference type="HAMAP" id="MF_00407">
    <property type="entry name" value="DNA_ligase"/>
    <property type="match status" value="1"/>
</dbReference>
<evidence type="ECO:0000256" key="2">
    <source>
        <dbReference type="ARBA" id="ARBA00022598"/>
    </source>
</evidence>
<feature type="binding site" evidence="14">
    <location>
        <position position="303"/>
    </location>
    <ligand>
        <name>ATP</name>
        <dbReference type="ChEBI" id="CHEBI:30616"/>
    </ligand>
</feature>
<keyword evidence="8 14" id="KW-0067">ATP-binding</keyword>
<evidence type="ECO:0000259" key="17">
    <source>
        <dbReference type="PROSITE" id="PS50160"/>
    </source>
</evidence>
<dbReference type="Proteomes" id="UP000178991">
    <property type="component" value="Unassembled WGS sequence"/>
</dbReference>
<comment type="caution">
    <text evidence="18">The sequence shown here is derived from an EMBL/GenBank/DDBJ whole genome shotgun (WGS) entry which is preliminary data.</text>
</comment>
<evidence type="ECO:0000313" key="19">
    <source>
        <dbReference type="Proteomes" id="UP000178991"/>
    </source>
</evidence>
<evidence type="ECO:0000256" key="4">
    <source>
        <dbReference type="ARBA" id="ARBA00022705"/>
    </source>
</evidence>
<dbReference type="FunFam" id="1.10.3260.10:FF:000007">
    <property type="entry name" value="DNA ligase"/>
    <property type="match status" value="1"/>
</dbReference>
<dbReference type="PANTHER" id="PTHR45674">
    <property type="entry name" value="DNA LIGASE 1/3 FAMILY MEMBER"/>
    <property type="match status" value="1"/>
</dbReference>
<reference evidence="18 19" key="1">
    <citation type="journal article" date="2016" name="Nat. Commun.">
        <title>Thousands of microbial genomes shed light on interconnected biogeochemical processes in an aquifer system.</title>
        <authorList>
            <person name="Anantharaman K."/>
            <person name="Brown C.T."/>
            <person name="Hug L.A."/>
            <person name="Sharon I."/>
            <person name="Castelle C.J."/>
            <person name="Probst A.J."/>
            <person name="Thomas B.C."/>
            <person name="Singh A."/>
            <person name="Wilkins M.J."/>
            <person name="Karaoz U."/>
            <person name="Brodie E.L."/>
            <person name="Williams K.H."/>
            <person name="Hubbard S.S."/>
            <person name="Banfield J.F."/>
        </authorList>
    </citation>
    <scope>NUCLEOTIDE SEQUENCE [LARGE SCALE GENOMIC DNA]</scope>
</reference>
<keyword evidence="2 14" id="KW-0436">Ligase</keyword>
<keyword evidence="12 14" id="KW-0131">Cell cycle</keyword>
<evidence type="ECO:0000256" key="5">
    <source>
        <dbReference type="ARBA" id="ARBA00022723"/>
    </source>
</evidence>
<dbReference type="Pfam" id="PF04675">
    <property type="entry name" value="DNA_ligase_A_N"/>
    <property type="match status" value="1"/>
</dbReference>
<dbReference type="EMBL" id="MHOL01000012">
    <property type="protein sequence ID" value="OGZ62820.1"/>
    <property type="molecule type" value="Genomic_DNA"/>
</dbReference>
<dbReference type="SUPFAM" id="SSF50249">
    <property type="entry name" value="Nucleic acid-binding proteins"/>
    <property type="match status" value="1"/>
</dbReference>
<organism evidence="18 19">
    <name type="scientific">Candidatus Staskawiczbacteria bacterium RIFCSPHIGHO2_01_FULL_34_27</name>
    <dbReference type="NCBI Taxonomy" id="1802199"/>
    <lineage>
        <taxon>Bacteria</taxon>
        <taxon>Candidatus Staskawicziibacteriota</taxon>
    </lineage>
</organism>
<dbReference type="InterPro" id="IPR050191">
    <property type="entry name" value="ATP-dep_DNA_ligase"/>
</dbReference>
<dbReference type="GO" id="GO:0003677">
    <property type="term" value="F:DNA binding"/>
    <property type="evidence" value="ECO:0007669"/>
    <property type="project" value="InterPro"/>
</dbReference>
<evidence type="ECO:0000256" key="14">
    <source>
        <dbReference type="HAMAP-Rule" id="MF_00407"/>
    </source>
</evidence>
<dbReference type="SUPFAM" id="SSF56091">
    <property type="entry name" value="DNA ligase/mRNA capping enzyme, catalytic domain"/>
    <property type="match status" value="1"/>
</dbReference>